<sequence>MLFYKTNIAVSALTFSSFALSSPASRVEKKVTYPGFVHPSNGDCTDYTTQSTVTYEQFQWNQPRYKNNYEIASLLTRIAAQGKVLLFAFSGSKNVTKEFEIAGTCCKPKDKKSVKQNTTLVATHGPGFDRRPKTTTLPNTPLTPAIPSSITIAWALATLLASPAMTLKPIPRYPELVEAAVLTGYAFPNQTDPAFGASDFSLSIFTSRIVSSLPDSAKPQFAKTFDDGWLSFGDKYAFIESFLGAEDYEVPTSKYTYEITQPYSAVDFLSAFAQPSVADKFEGKILLAPAERDLLFCAGDCRDTFARGLQRDVFPNPKTEIMVYVQEGAGHGQNFAANSRDLYSAIVKFVDSL</sequence>
<dbReference type="InterPro" id="IPR029058">
    <property type="entry name" value="AB_hydrolase_fold"/>
</dbReference>
<reference evidence="1" key="1">
    <citation type="journal article" date="2020" name="Stud. Mycol.">
        <title>101 Dothideomycetes genomes: a test case for predicting lifestyles and emergence of pathogens.</title>
        <authorList>
            <person name="Haridas S."/>
            <person name="Albert R."/>
            <person name="Binder M."/>
            <person name="Bloem J."/>
            <person name="Labutti K."/>
            <person name="Salamov A."/>
            <person name="Andreopoulos B."/>
            <person name="Baker S."/>
            <person name="Barry K."/>
            <person name="Bills G."/>
            <person name="Bluhm B."/>
            <person name="Cannon C."/>
            <person name="Castanera R."/>
            <person name="Culley D."/>
            <person name="Daum C."/>
            <person name="Ezra D."/>
            <person name="Gonzalez J."/>
            <person name="Henrissat B."/>
            <person name="Kuo A."/>
            <person name="Liang C."/>
            <person name="Lipzen A."/>
            <person name="Lutzoni F."/>
            <person name="Magnuson J."/>
            <person name="Mondo S."/>
            <person name="Nolan M."/>
            <person name="Ohm R."/>
            <person name="Pangilinan J."/>
            <person name="Park H.-J."/>
            <person name="Ramirez L."/>
            <person name="Alfaro M."/>
            <person name="Sun H."/>
            <person name="Tritt A."/>
            <person name="Yoshinaga Y."/>
            <person name="Zwiers L.-H."/>
            <person name="Turgeon B."/>
            <person name="Goodwin S."/>
            <person name="Spatafora J."/>
            <person name="Crous P."/>
            <person name="Grigoriev I."/>
        </authorList>
    </citation>
    <scope>NUCLEOTIDE SEQUENCE</scope>
    <source>
        <strain evidence="1">CBS 107.79</strain>
    </source>
</reference>
<dbReference type="Proteomes" id="UP000800036">
    <property type="component" value="Unassembled WGS sequence"/>
</dbReference>
<protein>
    <recommendedName>
        <fullName evidence="3">AB hydrolase-1 domain-containing protein</fullName>
    </recommendedName>
</protein>
<evidence type="ECO:0000313" key="1">
    <source>
        <dbReference type="EMBL" id="KAF1975114.1"/>
    </source>
</evidence>
<organism evidence="1 2">
    <name type="scientific">Bimuria novae-zelandiae CBS 107.79</name>
    <dbReference type="NCBI Taxonomy" id="1447943"/>
    <lineage>
        <taxon>Eukaryota</taxon>
        <taxon>Fungi</taxon>
        <taxon>Dikarya</taxon>
        <taxon>Ascomycota</taxon>
        <taxon>Pezizomycotina</taxon>
        <taxon>Dothideomycetes</taxon>
        <taxon>Pleosporomycetidae</taxon>
        <taxon>Pleosporales</taxon>
        <taxon>Massarineae</taxon>
        <taxon>Didymosphaeriaceae</taxon>
        <taxon>Bimuria</taxon>
    </lineage>
</organism>
<evidence type="ECO:0000313" key="2">
    <source>
        <dbReference type="Proteomes" id="UP000800036"/>
    </source>
</evidence>
<name>A0A6A5VD86_9PLEO</name>
<gene>
    <name evidence="1" type="ORF">BU23DRAFT_634103</name>
</gene>
<keyword evidence="2" id="KW-1185">Reference proteome</keyword>
<proteinExistence type="predicted"/>
<dbReference type="AlphaFoldDB" id="A0A6A5VD86"/>
<dbReference type="OrthoDB" id="190201at2759"/>
<dbReference type="EMBL" id="ML976671">
    <property type="protein sequence ID" value="KAF1975114.1"/>
    <property type="molecule type" value="Genomic_DNA"/>
</dbReference>
<accession>A0A6A5VD86</accession>
<dbReference type="Gene3D" id="3.40.50.1820">
    <property type="entry name" value="alpha/beta hydrolase"/>
    <property type="match status" value="1"/>
</dbReference>
<evidence type="ECO:0008006" key="3">
    <source>
        <dbReference type="Google" id="ProtNLM"/>
    </source>
</evidence>